<sequence length="255" mass="29556">MLAIKEYIGNFRDLIVYKKALLLRKEIYTMIKTLKSSDRFIKNSLKKASCAVVANIAEGNGNYYYGREYDHLDIAMCKLEKCQSLMDILFIQEKLVAEKYNRFQAHTKEIARMINALMKRNEPYLSSEFKPVSRCSISLDKITSQEDTFDRVKVFRNAIKKMAGRLPKEESSNLFDQLNRAVDSVYNNFTKSNGANSGRRFQKLNYSIGSLSEIRSFLDIVVMENFITKSEYVHLDEEAGEIQLEFVKRCNNLIV</sequence>
<name>A0A942T9L3_9BACI</name>
<evidence type="ECO:0000313" key="2">
    <source>
        <dbReference type="EMBL" id="MCH6265097.1"/>
    </source>
</evidence>
<dbReference type="PANTHER" id="PTHR38471:SF2">
    <property type="entry name" value="FOUR HELIX BUNDLE PROTEIN"/>
    <property type="match status" value="1"/>
</dbReference>
<dbReference type="EMBL" id="JAGYPE010000009">
    <property type="protein sequence ID" value="MBS4187910.1"/>
    <property type="molecule type" value="Genomic_DNA"/>
</dbReference>
<dbReference type="Proteomes" id="UP000677265">
    <property type="component" value="Unassembled WGS sequence"/>
</dbReference>
<dbReference type="SUPFAM" id="SSF158446">
    <property type="entry name" value="IVS-encoded protein-like"/>
    <property type="match status" value="2"/>
</dbReference>
<dbReference type="Pfam" id="PF05635">
    <property type="entry name" value="23S_rRNA_IVP"/>
    <property type="match status" value="2"/>
</dbReference>
<evidence type="ECO:0000313" key="3">
    <source>
        <dbReference type="Proteomes" id="UP000677265"/>
    </source>
</evidence>
<dbReference type="AlphaFoldDB" id="A0A942T9L3"/>
<gene>
    <name evidence="2" type="ORF">KHB02_006105</name>
    <name evidence="1" type="ORF">KHB02_41765</name>
</gene>
<evidence type="ECO:0000313" key="1">
    <source>
        <dbReference type="EMBL" id="MBS4187910.1"/>
    </source>
</evidence>
<dbReference type="EMBL" id="JAGYPE020000007">
    <property type="protein sequence ID" value="MCH6265097.1"/>
    <property type="molecule type" value="Genomic_DNA"/>
</dbReference>
<dbReference type="PANTHER" id="PTHR38471">
    <property type="entry name" value="FOUR HELIX BUNDLE PROTEIN"/>
    <property type="match status" value="1"/>
</dbReference>
<reference evidence="1" key="1">
    <citation type="submission" date="2021-05" db="EMBL/GenBank/DDBJ databases">
        <title>Novel Bacillus species.</title>
        <authorList>
            <person name="Liu G."/>
        </authorList>
    </citation>
    <scope>NUCLEOTIDE SEQUENCE</scope>
    <source>
        <strain evidence="1 3">FJAT-50051</strain>
    </source>
</reference>
<organism evidence="1">
    <name type="scientific">Neobacillus citreus</name>
    <dbReference type="NCBI Taxonomy" id="2833578"/>
    <lineage>
        <taxon>Bacteria</taxon>
        <taxon>Bacillati</taxon>
        <taxon>Bacillota</taxon>
        <taxon>Bacilli</taxon>
        <taxon>Bacillales</taxon>
        <taxon>Bacillaceae</taxon>
        <taxon>Neobacillus</taxon>
    </lineage>
</organism>
<dbReference type="InterPro" id="IPR036583">
    <property type="entry name" value="23S_rRNA_IVS_sf"/>
</dbReference>
<protein>
    <submittedName>
        <fullName evidence="1">Four helix bundle protein</fullName>
    </submittedName>
</protein>
<dbReference type="InterPro" id="IPR012657">
    <property type="entry name" value="23S_rRNA-intervening_sequence"/>
</dbReference>
<dbReference type="Gene3D" id="1.20.1440.60">
    <property type="entry name" value="23S rRNA-intervening sequence"/>
    <property type="match status" value="2"/>
</dbReference>
<dbReference type="NCBIfam" id="TIGR02436">
    <property type="entry name" value="four helix bundle protein"/>
    <property type="match status" value="2"/>
</dbReference>
<accession>A0A942T9L3</accession>
<dbReference type="RefSeq" id="WP_213147718.1">
    <property type="nucleotide sequence ID" value="NZ_JAGYPE020000007.1"/>
</dbReference>
<comment type="caution">
    <text evidence="1">The sequence shown here is derived from an EMBL/GenBank/DDBJ whole genome shotgun (WGS) entry which is preliminary data.</text>
</comment>
<keyword evidence="3" id="KW-1185">Reference proteome</keyword>
<proteinExistence type="predicted"/>